<gene>
    <name evidence="1" type="ORF">LPB303_07460</name>
</gene>
<dbReference type="Gene3D" id="1.25.40.10">
    <property type="entry name" value="Tetratricopeptide repeat domain"/>
    <property type="match status" value="1"/>
</dbReference>
<dbReference type="Pfam" id="PF13181">
    <property type="entry name" value="TPR_8"/>
    <property type="match status" value="2"/>
</dbReference>
<dbReference type="SUPFAM" id="SSF48452">
    <property type="entry name" value="TPR-like"/>
    <property type="match status" value="2"/>
</dbReference>
<dbReference type="InterPro" id="IPR011990">
    <property type="entry name" value="TPR-like_helical_dom_sf"/>
</dbReference>
<evidence type="ECO:0000313" key="1">
    <source>
        <dbReference type="EMBL" id="OAD45573.1"/>
    </source>
</evidence>
<dbReference type="RefSeq" id="WP_068449362.1">
    <property type="nucleotide sequence ID" value="NZ_CANKUV010000002.1"/>
</dbReference>
<dbReference type="InterPro" id="IPR019734">
    <property type="entry name" value="TPR_rpt"/>
</dbReference>
<organism evidence="1 2">
    <name type="scientific">Polaribacter atrinae</name>
    <dbReference type="NCBI Taxonomy" id="1333662"/>
    <lineage>
        <taxon>Bacteria</taxon>
        <taxon>Pseudomonadati</taxon>
        <taxon>Bacteroidota</taxon>
        <taxon>Flavobacteriia</taxon>
        <taxon>Flavobacteriales</taxon>
        <taxon>Flavobacteriaceae</taxon>
    </lineage>
</organism>
<comment type="caution">
    <text evidence="1">The sequence shown here is derived from an EMBL/GenBank/DDBJ whole genome shotgun (WGS) entry which is preliminary data.</text>
</comment>
<dbReference type="AlphaFoldDB" id="A0A176TDG1"/>
<evidence type="ECO:0000313" key="2">
    <source>
        <dbReference type="Proteomes" id="UP000076923"/>
    </source>
</evidence>
<dbReference type="OrthoDB" id="5295174at2"/>
<name>A0A176TDG1_9FLAO</name>
<proteinExistence type="predicted"/>
<dbReference type="STRING" id="1333662.LPB303_07460"/>
<sequence>MRFLLLFLIPLAAFSQIENQSQKFDSIYYHIAINVSSANPVKAIHLADSLSLYAANKQQKIKSLMLIADILAKQEKRGEAIIKALSVLEIVKEAKEYVLLARNYGFLATQYRMIGFLDKGKSFLNEGIKVSRLFSDKKQVVNYIAMCNQELAEFALVEKDYKKMIEYLQLAMLTFEKEENLQAKYFVMANAEEMLGRSYLFLGDVDQAISHFSKANFFINDAGAGNTIWASLIYQSLGNAFLESKNLDSAGVYLKKSLSVAKDSNHGSLKQRVFRSVSEYYYQVKEIDSFTIYNSKYNTQLAKNTAEKRLMINTAYNSLNERPEEK</sequence>
<dbReference type="Proteomes" id="UP000076923">
    <property type="component" value="Unassembled WGS sequence"/>
</dbReference>
<accession>A0A176TDG1</accession>
<keyword evidence="2" id="KW-1185">Reference proteome</keyword>
<protein>
    <submittedName>
        <fullName evidence="1">Uncharacterized protein</fullName>
    </submittedName>
</protein>
<reference evidence="1 2" key="1">
    <citation type="submission" date="2016-02" db="EMBL/GenBank/DDBJ databases">
        <title>Draft genome sequence of Polaribacter atrinae KACC17473.</title>
        <authorList>
            <person name="Shin S.-K."/>
            <person name="Yi H."/>
        </authorList>
    </citation>
    <scope>NUCLEOTIDE SEQUENCE [LARGE SCALE GENOMIC DNA]</scope>
    <source>
        <strain evidence="1 2">KACC 17473</strain>
    </source>
</reference>
<dbReference type="EMBL" id="LVWE01000028">
    <property type="protein sequence ID" value="OAD45573.1"/>
    <property type="molecule type" value="Genomic_DNA"/>
</dbReference>